<keyword evidence="7 10" id="KW-0812">Transmembrane</keyword>
<dbReference type="GO" id="GO:0005886">
    <property type="term" value="C:plasma membrane"/>
    <property type="evidence" value="ECO:0007669"/>
    <property type="project" value="UniProtKB-SubCell"/>
</dbReference>
<evidence type="ECO:0000256" key="5">
    <source>
        <dbReference type="ARBA" id="ARBA00022475"/>
    </source>
</evidence>
<dbReference type="PANTHER" id="PTHR43470">
    <property type="entry name" value="PHOSPHATE TRANSPORT SYSTEM PERMEASE PROTEIN PSTA-RELATED"/>
    <property type="match status" value="1"/>
</dbReference>
<dbReference type="AlphaFoldDB" id="A0AAX1C8P4"/>
<evidence type="ECO:0000256" key="2">
    <source>
        <dbReference type="ARBA" id="ARBA00007069"/>
    </source>
</evidence>
<evidence type="ECO:0000256" key="1">
    <source>
        <dbReference type="ARBA" id="ARBA00004429"/>
    </source>
</evidence>
<dbReference type="SUPFAM" id="SSF161098">
    <property type="entry name" value="MetI-like"/>
    <property type="match status" value="1"/>
</dbReference>
<dbReference type="RefSeq" id="WP_024110094.1">
    <property type="nucleotide sequence ID" value="NZ_JALDNP010000010.1"/>
</dbReference>
<name>A0AAX1C8P4_9GAMM</name>
<accession>A0AAX1C8P4</accession>
<dbReference type="CDD" id="cd06261">
    <property type="entry name" value="TM_PBP2"/>
    <property type="match status" value="1"/>
</dbReference>
<feature type="transmembrane region" description="Helical" evidence="10">
    <location>
        <begin position="436"/>
        <end position="457"/>
    </location>
</feature>
<comment type="similarity">
    <text evidence="2 10">Belongs to the binding-protein-dependent transport system permease family. CysTW subfamily.</text>
</comment>
<feature type="transmembrane region" description="Helical" evidence="10">
    <location>
        <begin position="12"/>
        <end position="35"/>
    </location>
</feature>
<feature type="coiled-coil region" evidence="11">
    <location>
        <begin position="179"/>
        <end position="234"/>
    </location>
</feature>
<evidence type="ECO:0000256" key="7">
    <source>
        <dbReference type="ARBA" id="ARBA00022692"/>
    </source>
</evidence>
<dbReference type="InterPro" id="IPR035906">
    <property type="entry name" value="MetI-like_sf"/>
</dbReference>
<dbReference type="PROSITE" id="PS50928">
    <property type="entry name" value="ABC_TM1"/>
    <property type="match status" value="1"/>
</dbReference>
<keyword evidence="9 10" id="KW-0472">Membrane</keyword>
<evidence type="ECO:0000256" key="10">
    <source>
        <dbReference type="RuleBase" id="RU363043"/>
    </source>
</evidence>
<reference evidence="13 14" key="1">
    <citation type="submission" date="2018-05" db="EMBL/GenBank/DDBJ databases">
        <title>Genomic diversity of pathogens causing Blackleg of Potato in Pakistan.</title>
        <authorList>
            <person name="Sarfraz S."/>
            <person name="Riaz K."/>
            <person name="Oulghazi S."/>
            <person name="Cigna J."/>
            <person name="Sahi S.T."/>
            <person name="Khan S.H."/>
            <person name="Hameed A."/>
            <person name="Faure D."/>
        </authorList>
    </citation>
    <scope>NUCLEOTIDE SEQUENCE [LARGE SCALE GENOMIC DNA]</scope>
    <source>
        <strain evidence="13 14">SS70</strain>
    </source>
</reference>
<gene>
    <name evidence="13" type="primary">pstA</name>
    <name evidence="13" type="ORF">DF213_07080</name>
</gene>
<keyword evidence="5 10" id="KW-1003">Cell membrane</keyword>
<dbReference type="EMBL" id="QESZ01000009">
    <property type="protein sequence ID" value="PWD74498.1"/>
    <property type="molecule type" value="Genomic_DNA"/>
</dbReference>
<evidence type="ECO:0000259" key="12">
    <source>
        <dbReference type="PROSITE" id="PS50928"/>
    </source>
</evidence>
<evidence type="ECO:0000256" key="11">
    <source>
        <dbReference type="SAM" id="Coils"/>
    </source>
</evidence>
<dbReference type="Proteomes" id="UP000245055">
    <property type="component" value="Unassembled WGS sequence"/>
</dbReference>
<dbReference type="GO" id="GO:0035435">
    <property type="term" value="P:phosphate ion transmembrane transport"/>
    <property type="evidence" value="ECO:0007669"/>
    <property type="project" value="InterPro"/>
</dbReference>
<feature type="transmembrane region" description="Helical" evidence="10">
    <location>
        <begin position="513"/>
        <end position="539"/>
    </location>
</feature>
<feature type="transmembrane region" description="Helical" evidence="10">
    <location>
        <begin position="337"/>
        <end position="363"/>
    </location>
</feature>
<feature type="transmembrane region" description="Helical" evidence="10">
    <location>
        <begin position="296"/>
        <end position="325"/>
    </location>
</feature>
<keyword evidence="11" id="KW-0175">Coiled coil</keyword>
<proteinExistence type="inferred from homology"/>
<protein>
    <recommendedName>
        <fullName evidence="3 10">Phosphate transport system permease protein PstA</fullName>
    </recommendedName>
</protein>
<comment type="subcellular location">
    <subcellularLocation>
        <location evidence="1 10">Cell inner membrane</location>
        <topology evidence="1 10">Multi-pass membrane protein</topology>
    </subcellularLocation>
</comment>
<feature type="domain" description="ABC transmembrane type-1" evidence="12">
    <location>
        <begin position="300"/>
        <end position="532"/>
    </location>
</feature>
<keyword evidence="6" id="KW-0997">Cell inner membrane</keyword>
<evidence type="ECO:0000256" key="4">
    <source>
        <dbReference type="ARBA" id="ARBA00022448"/>
    </source>
</evidence>
<sequence>MKRWFGSGTPWVWLTASAITFSLIAMIAVFVLLVGQSVRYLWPQPVWLFSQQDAQGSARQLIGERYDEQHLARQQLTDAGVVNAPAEGATRYLLKTGWREFYGQSFQTLLSTSVTDARQPAEVLAVRRTTNGMAYGYLDGMTEDGQPLVSDNLSSTLQQRILLVRQLMVRAQTLRLGEMNRVNQQFEALRLQEEKLRRENRLDDRAQARLNAERTELERHFNELNQQLMALNTDINRSAVLLRDAQGQRHTIPVRMIDRAWYPNVMTFAEKAQQTLQVLGAMLTRFEPDNSSPGQLFPAIFGTVLLVILMSVIVMPLGVVAAVYLHEYADNNGLTRWVRIAVANLAGVPSIVYGVFGLGFFVYLVGGTLDQLFYAESLPNPTFGTPGLLWASLTLALLTLPVVIVSTEEGLSRIPVSVRHGSLALGATRAETLWRVVLPMAVPAMMTGLILAVARAAGETAPLMLVGVVKSVPALPVDDIFPYLHLERKFMHLGFQIYDLAFQSPDVEAARPLVYTTALLLVLIVVALNLAAIGIRHVLREKYRAMSL</sequence>
<keyword evidence="4" id="KW-0813">Transport</keyword>
<organism evidence="13 14">
    <name type="scientific">Dickeya dianthicola</name>
    <dbReference type="NCBI Taxonomy" id="204039"/>
    <lineage>
        <taxon>Bacteria</taxon>
        <taxon>Pseudomonadati</taxon>
        <taxon>Pseudomonadota</taxon>
        <taxon>Gammaproteobacteria</taxon>
        <taxon>Enterobacterales</taxon>
        <taxon>Pectobacteriaceae</taxon>
        <taxon>Dickeya</taxon>
    </lineage>
</organism>
<keyword evidence="8 10" id="KW-1133">Transmembrane helix</keyword>
<dbReference type="InterPro" id="IPR000515">
    <property type="entry name" value="MetI-like"/>
</dbReference>
<evidence type="ECO:0000313" key="14">
    <source>
        <dbReference type="Proteomes" id="UP000245055"/>
    </source>
</evidence>
<evidence type="ECO:0000256" key="3">
    <source>
        <dbReference type="ARBA" id="ARBA00016864"/>
    </source>
</evidence>
<evidence type="ECO:0000256" key="6">
    <source>
        <dbReference type="ARBA" id="ARBA00022519"/>
    </source>
</evidence>
<dbReference type="NCBIfam" id="TIGR00974">
    <property type="entry name" value="3a0107s02c"/>
    <property type="match status" value="1"/>
</dbReference>
<dbReference type="PANTHER" id="PTHR43470:SF6">
    <property type="entry name" value="PHOSPHATE TRANSPORT SYSTEM PERMEASE PROTEIN PSTA"/>
    <property type="match status" value="1"/>
</dbReference>
<dbReference type="Pfam" id="PF00528">
    <property type="entry name" value="BPD_transp_1"/>
    <property type="match status" value="1"/>
</dbReference>
<dbReference type="Gene3D" id="1.10.3720.10">
    <property type="entry name" value="MetI-like"/>
    <property type="match status" value="1"/>
</dbReference>
<evidence type="ECO:0000256" key="9">
    <source>
        <dbReference type="ARBA" id="ARBA00023136"/>
    </source>
</evidence>
<evidence type="ECO:0000256" key="8">
    <source>
        <dbReference type="ARBA" id="ARBA00022989"/>
    </source>
</evidence>
<feature type="transmembrane region" description="Helical" evidence="10">
    <location>
        <begin position="383"/>
        <end position="405"/>
    </location>
</feature>
<evidence type="ECO:0000313" key="13">
    <source>
        <dbReference type="EMBL" id="PWD74498.1"/>
    </source>
</evidence>
<dbReference type="GO" id="GO:0005315">
    <property type="term" value="F:phosphate transmembrane transporter activity"/>
    <property type="evidence" value="ECO:0007669"/>
    <property type="project" value="InterPro"/>
</dbReference>
<dbReference type="InterPro" id="IPR005672">
    <property type="entry name" value="Phosphate_PstA"/>
</dbReference>
<comment type="caution">
    <text evidence="13">The sequence shown here is derived from an EMBL/GenBank/DDBJ whole genome shotgun (WGS) entry which is preliminary data.</text>
</comment>